<keyword evidence="3" id="KW-0678">Repressor</keyword>
<protein>
    <recommendedName>
        <fullName evidence="2">Negative regulator of flagellin synthesis</fullName>
    </recommendedName>
    <alternativeName>
        <fullName evidence="8">Anti-sigma-28 factor</fullName>
    </alternativeName>
</protein>
<dbReference type="InterPro" id="IPR007412">
    <property type="entry name" value="FlgM"/>
</dbReference>
<evidence type="ECO:0000256" key="1">
    <source>
        <dbReference type="ARBA" id="ARBA00005322"/>
    </source>
</evidence>
<keyword evidence="12" id="KW-1185">Reference proteome</keyword>
<evidence type="ECO:0000256" key="6">
    <source>
        <dbReference type="ARBA" id="ARBA00023163"/>
    </source>
</evidence>
<evidence type="ECO:0000256" key="8">
    <source>
        <dbReference type="ARBA" id="ARBA00030117"/>
    </source>
</evidence>
<evidence type="ECO:0000256" key="5">
    <source>
        <dbReference type="ARBA" id="ARBA00023015"/>
    </source>
</evidence>
<dbReference type="RefSeq" id="WP_184035538.1">
    <property type="nucleotide sequence ID" value="NZ_JACHHY010000004.1"/>
</dbReference>
<keyword evidence="11" id="KW-0969">Cilium</keyword>
<accession>A0A840MJ59</accession>
<evidence type="ECO:0000256" key="4">
    <source>
        <dbReference type="ARBA" id="ARBA00022795"/>
    </source>
</evidence>
<feature type="region of interest" description="Disordered" evidence="9">
    <location>
        <begin position="1"/>
        <end position="39"/>
    </location>
</feature>
<dbReference type="AlphaFoldDB" id="A0A840MJ59"/>
<keyword evidence="11" id="KW-0282">Flagellum</keyword>
<comment type="function">
    <text evidence="7">Responsible for the coupling of flagellin expression to flagellar assembly by preventing expression of the flagellin genes when a component of the middle class of proteins is defective. It negatively regulates flagellar genes by inhibiting the activity of FliA by directly binding to FliA.</text>
</comment>
<evidence type="ECO:0000313" key="11">
    <source>
        <dbReference type="EMBL" id="MBB5017545.1"/>
    </source>
</evidence>
<comment type="caution">
    <text evidence="11">The sequence shown here is derived from an EMBL/GenBank/DDBJ whole genome shotgun (WGS) entry which is preliminary data.</text>
</comment>
<evidence type="ECO:0000259" key="10">
    <source>
        <dbReference type="Pfam" id="PF04316"/>
    </source>
</evidence>
<evidence type="ECO:0000256" key="9">
    <source>
        <dbReference type="SAM" id="MobiDB-lite"/>
    </source>
</evidence>
<keyword evidence="4" id="KW-1005">Bacterial flagellum biogenesis</keyword>
<dbReference type="Pfam" id="PF04316">
    <property type="entry name" value="FlgM"/>
    <property type="match status" value="1"/>
</dbReference>
<organism evidence="11 12">
    <name type="scientific">Chitinivorax tropicus</name>
    <dbReference type="NCBI Taxonomy" id="714531"/>
    <lineage>
        <taxon>Bacteria</taxon>
        <taxon>Pseudomonadati</taxon>
        <taxon>Pseudomonadota</taxon>
        <taxon>Betaproteobacteria</taxon>
        <taxon>Chitinivorax</taxon>
    </lineage>
</organism>
<dbReference type="InterPro" id="IPR035890">
    <property type="entry name" value="Anti-sigma-28_factor_FlgM_sf"/>
</dbReference>
<evidence type="ECO:0000313" key="12">
    <source>
        <dbReference type="Proteomes" id="UP000575898"/>
    </source>
</evidence>
<gene>
    <name evidence="11" type="ORF">HNQ59_000814</name>
</gene>
<sequence>MKVDNSGKPITPSGVKPGTTRLPAKADATETSGKPRTDNVELTSTSLRMQALEGALNKQPTVDSARVAEIRQAISEGRFKINADVIADKLVASVKELLAKRED</sequence>
<keyword evidence="11" id="KW-0966">Cell projection</keyword>
<dbReference type="GO" id="GO:0045892">
    <property type="term" value="P:negative regulation of DNA-templated transcription"/>
    <property type="evidence" value="ECO:0007669"/>
    <property type="project" value="InterPro"/>
</dbReference>
<feature type="domain" description="Anti-sigma-28 factor FlgM C-terminal" evidence="10">
    <location>
        <begin position="38"/>
        <end position="91"/>
    </location>
</feature>
<dbReference type="NCBIfam" id="TIGR03824">
    <property type="entry name" value="FlgM_jcvi"/>
    <property type="match status" value="1"/>
</dbReference>
<keyword evidence="5" id="KW-0805">Transcription regulation</keyword>
<dbReference type="GO" id="GO:0044781">
    <property type="term" value="P:bacterial-type flagellum organization"/>
    <property type="evidence" value="ECO:0007669"/>
    <property type="project" value="UniProtKB-KW"/>
</dbReference>
<dbReference type="Proteomes" id="UP000575898">
    <property type="component" value="Unassembled WGS sequence"/>
</dbReference>
<comment type="similarity">
    <text evidence="1">Belongs to the FlgM family.</text>
</comment>
<dbReference type="EMBL" id="JACHHY010000004">
    <property type="protein sequence ID" value="MBB5017545.1"/>
    <property type="molecule type" value="Genomic_DNA"/>
</dbReference>
<reference evidence="11 12" key="1">
    <citation type="submission" date="2020-08" db="EMBL/GenBank/DDBJ databases">
        <title>Genomic Encyclopedia of Type Strains, Phase IV (KMG-IV): sequencing the most valuable type-strain genomes for metagenomic binning, comparative biology and taxonomic classification.</title>
        <authorList>
            <person name="Goeker M."/>
        </authorList>
    </citation>
    <scope>NUCLEOTIDE SEQUENCE [LARGE SCALE GENOMIC DNA]</scope>
    <source>
        <strain evidence="11 12">DSM 27165</strain>
    </source>
</reference>
<keyword evidence="6" id="KW-0804">Transcription</keyword>
<dbReference type="InterPro" id="IPR031316">
    <property type="entry name" value="FlgM_C"/>
</dbReference>
<evidence type="ECO:0000256" key="2">
    <source>
        <dbReference type="ARBA" id="ARBA00017823"/>
    </source>
</evidence>
<proteinExistence type="inferred from homology"/>
<evidence type="ECO:0000256" key="3">
    <source>
        <dbReference type="ARBA" id="ARBA00022491"/>
    </source>
</evidence>
<dbReference type="SUPFAM" id="SSF101498">
    <property type="entry name" value="Anti-sigma factor FlgM"/>
    <property type="match status" value="1"/>
</dbReference>
<name>A0A840MJ59_9PROT</name>
<evidence type="ECO:0000256" key="7">
    <source>
        <dbReference type="ARBA" id="ARBA00024739"/>
    </source>
</evidence>